<accession>A0A2H4FQ50</accession>
<dbReference type="CDD" id="cd00565">
    <property type="entry name" value="Ubl_ThiS"/>
    <property type="match status" value="1"/>
</dbReference>
<proteinExistence type="predicted"/>
<sequence>MNFTYNTIFINGEAFNCLYSMSLQDLILYLDFDINTVIVEHNQQIISKELFNEIFFKHQDKLEVITIVGGG</sequence>
<keyword evidence="1" id="KW-0150">Chloroplast</keyword>
<dbReference type="AlphaFoldDB" id="A0A2H4FQ50"/>
<dbReference type="PANTHER" id="PTHR34472:SF1">
    <property type="entry name" value="SULFUR CARRIER PROTEIN THIS"/>
    <property type="match status" value="1"/>
</dbReference>
<dbReference type="NCBIfam" id="TIGR01683">
    <property type="entry name" value="thiS"/>
    <property type="match status" value="1"/>
</dbReference>
<geneLocation type="chloroplast" evidence="1"/>
<protein>
    <submittedName>
        <fullName evidence="1">Thiamine biosynthesis protein S</fullName>
    </submittedName>
</protein>
<dbReference type="SUPFAM" id="SSF54285">
    <property type="entry name" value="MoaD/ThiS"/>
    <property type="match status" value="1"/>
</dbReference>
<name>A0A2H4FQ50_9FLOR</name>
<dbReference type="InterPro" id="IPR003749">
    <property type="entry name" value="ThiS/MoaD-like"/>
</dbReference>
<dbReference type="PANTHER" id="PTHR34472">
    <property type="entry name" value="SULFUR CARRIER PROTEIN THIS"/>
    <property type="match status" value="1"/>
</dbReference>
<gene>
    <name evidence="1" type="primary">thiS</name>
    <name evidence="1" type="ORF">mogbl056</name>
</gene>
<keyword evidence="1" id="KW-0934">Plastid</keyword>
<reference evidence="1" key="1">
    <citation type="submission" date="2016-03" db="EMBL/GenBank/DDBJ databases">
        <title>Complete plastid genome of Kappaphycus alvarezii.</title>
        <authorList>
            <person name="Zhang L."/>
            <person name="Liu T."/>
            <person name="Liu N."/>
        </authorList>
    </citation>
    <scope>NUCLEOTIDE SEQUENCE</scope>
</reference>
<dbReference type="Gene3D" id="3.10.20.30">
    <property type="match status" value="1"/>
</dbReference>
<dbReference type="InterPro" id="IPR012675">
    <property type="entry name" value="Beta-grasp_dom_sf"/>
</dbReference>
<dbReference type="InterPro" id="IPR010035">
    <property type="entry name" value="Thi_S"/>
</dbReference>
<organism evidence="1">
    <name type="scientific">Kappaphycus alvarezii</name>
    <dbReference type="NCBI Taxonomy" id="38544"/>
    <lineage>
        <taxon>Eukaryota</taxon>
        <taxon>Rhodophyta</taxon>
        <taxon>Florideophyceae</taxon>
        <taxon>Rhodymeniophycidae</taxon>
        <taxon>Gigartinales</taxon>
        <taxon>Solieriaceae</taxon>
        <taxon>Kappaphycus</taxon>
    </lineage>
</organism>
<dbReference type="Pfam" id="PF02597">
    <property type="entry name" value="ThiS"/>
    <property type="match status" value="1"/>
</dbReference>
<evidence type="ECO:0000313" key="1">
    <source>
        <dbReference type="EMBL" id="AOV83653.1"/>
    </source>
</evidence>
<dbReference type="EMBL" id="KU892652">
    <property type="protein sequence ID" value="AOV83653.1"/>
    <property type="molecule type" value="Genomic_DNA"/>
</dbReference>
<dbReference type="InterPro" id="IPR016155">
    <property type="entry name" value="Mopterin_synth/thiamin_S_b"/>
</dbReference>